<gene>
    <name evidence="1" type="ordered locus">KNP414_03248</name>
</gene>
<sequence length="103" mass="11783">MPYVLRHKKTGEIAASLQKNHYDLIYYGVKLWPGEKEALEAMSAYLEAECFPEPDCWEALHVREERAKVMNVKLKNNPSLRLFMEAEGTLTVQADEGPQETVS</sequence>
<reference evidence="1 2" key="2">
    <citation type="journal article" date="2013" name="Genome Announc.">
        <title>Genome Sequence of Growth-Improving Paenibacillus mucilaginosus Strain KNP414.</title>
        <authorList>
            <person name="Lu J.J."/>
            <person name="Wang J.F."/>
            <person name="Hu X.F."/>
        </authorList>
    </citation>
    <scope>NUCLEOTIDE SEQUENCE [LARGE SCALE GENOMIC DNA]</scope>
    <source>
        <strain evidence="1 2">KNP414</strain>
    </source>
</reference>
<dbReference type="PATRIC" id="fig|1036673.3.peg.2990"/>
<dbReference type="Proteomes" id="UP000006620">
    <property type="component" value="Chromosome"/>
</dbReference>
<proteinExistence type="predicted"/>
<dbReference type="AlphaFoldDB" id="F8FF88"/>
<dbReference type="KEGG" id="pms:KNP414_03248"/>
<evidence type="ECO:0000313" key="2">
    <source>
        <dbReference type="Proteomes" id="UP000006620"/>
    </source>
</evidence>
<organism evidence="1 2">
    <name type="scientific">Paenibacillus mucilaginosus (strain KNP414)</name>
    <dbReference type="NCBI Taxonomy" id="1036673"/>
    <lineage>
        <taxon>Bacteria</taxon>
        <taxon>Bacillati</taxon>
        <taxon>Bacillota</taxon>
        <taxon>Bacilli</taxon>
        <taxon>Bacillales</taxon>
        <taxon>Paenibacillaceae</taxon>
        <taxon>Paenibacillus</taxon>
    </lineage>
</organism>
<dbReference type="HOGENOM" id="CLU_2385162_0_0_9"/>
<evidence type="ECO:0000313" key="1">
    <source>
        <dbReference type="EMBL" id="AEI41806.1"/>
    </source>
</evidence>
<name>F8FF88_PAEMK</name>
<accession>F8FF88</accession>
<reference evidence="2" key="1">
    <citation type="submission" date="2011-06" db="EMBL/GenBank/DDBJ databases">
        <title>Complete genome sequence of Paenibacillus mucilaginosus KNP414.</title>
        <authorList>
            <person name="Wang J."/>
            <person name="Hu S."/>
            <person name="Hu X."/>
            <person name="Zhang B."/>
            <person name="Dong D."/>
            <person name="Zhang S."/>
            <person name="Zhao K."/>
            <person name="Wu D."/>
        </authorList>
    </citation>
    <scope>NUCLEOTIDE SEQUENCE [LARGE SCALE GENOMIC DNA]</scope>
    <source>
        <strain evidence="2">KNP414</strain>
    </source>
</reference>
<dbReference type="RefSeq" id="WP_013916965.1">
    <property type="nucleotide sequence ID" value="NC_015690.1"/>
</dbReference>
<protein>
    <submittedName>
        <fullName evidence="1">Uncharacterized protein</fullName>
    </submittedName>
</protein>
<dbReference type="EMBL" id="CP002869">
    <property type="protein sequence ID" value="AEI41806.1"/>
    <property type="molecule type" value="Genomic_DNA"/>
</dbReference>